<evidence type="ECO:0000313" key="6">
    <source>
        <dbReference type="Proteomes" id="UP000318733"/>
    </source>
</evidence>
<proteinExistence type="predicted"/>
<dbReference type="Proteomes" id="UP000318733">
    <property type="component" value="Unassembled WGS sequence"/>
</dbReference>
<reference evidence="5 6" key="1">
    <citation type="submission" date="2019-07" db="EMBL/GenBank/DDBJ databases">
        <authorList>
            <person name="Huq M.A."/>
        </authorList>
    </citation>
    <scope>NUCLEOTIDE SEQUENCE [LARGE SCALE GENOMIC DNA]</scope>
    <source>
        <strain evidence="5 6">MAH-19</strain>
    </source>
</reference>
<dbReference type="InterPro" id="IPR002694">
    <property type="entry name" value="Znf_CHC2"/>
</dbReference>
<evidence type="ECO:0000256" key="2">
    <source>
        <dbReference type="ARBA" id="ARBA00022771"/>
    </source>
</evidence>
<dbReference type="PANTHER" id="PTHR30313">
    <property type="entry name" value="DNA PRIMASE"/>
    <property type="match status" value="1"/>
</dbReference>
<keyword evidence="6" id="KW-1185">Reference proteome</keyword>
<dbReference type="Pfam" id="PF01807">
    <property type="entry name" value="Zn_ribbon_DnaG"/>
    <property type="match status" value="1"/>
</dbReference>
<accession>A0A556M7Q1</accession>
<dbReference type="AlphaFoldDB" id="A0A556M7Q1"/>
<keyword evidence="1" id="KW-0479">Metal-binding</keyword>
<organism evidence="5 6">
    <name type="scientific">Mucilaginibacter corticis</name>
    <dbReference type="NCBI Taxonomy" id="2597670"/>
    <lineage>
        <taxon>Bacteria</taxon>
        <taxon>Pseudomonadati</taxon>
        <taxon>Bacteroidota</taxon>
        <taxon>Sphingobacteriia</taxon>
        <taxon>Sphingobacteriales</taxon>
        <taxon>Sphingobacteriaceae</taxon>
        <taxon>Mucilaginibacter</taxon>
    </lineage>
</organism>
<evidence type="ECO:0000256" key="3">
    <source>
        <dbReference type="ARBA" id="ARBA00022833"/>
    </source>
</evidence>
<dbReference type="GO" id="GO:0005737">
    <property type="term" value="C:cytoplasm"/>
    <property type="evidence" value="ECO:0007669"/>
    <property type="project" value="TreeGrafter"/>
</dbReference>
<keyword evidence="2" id="KW-0863">Zinc-finger</keyword>
<protein>
    <recommendedName>
        <fullName evidence="4">Zinc finger CHC2-type domain-containing protein</fullName>
    </recommendedName>
</protein>
<dbReference type="Gene3D" id="3.90.580.10">
    <property type="entry name" value="Zinc finger, CHC2-type domain"/>
    <property type="match status" value="1"/>
</dbReference>
<keyword evidence="3" id="KW-0862">Zinc</keyword>
<dbReference type="OrthoDB" id="9804281at2"/>
<evidence type="ECO:0000259" key="4">
    <source>
        <dbReference type="SMART" id="SM00400"/>
    </source>
</evidence>
<dbReference type="GO" id="GO:0008270">
    <property type="term" value="F:zinc ion binding"/>
    <property type="evidence" value="ECO:0007669"/>
    <property type="project" value="UniProtKB-KW"/>
</dbReference>
<dbReference type="EMBL" id="VLPK01000008">
    <property type="protein sequence ID" value="TSJ35941.1"/>
    <property type="molecule type" value="Genomic_DNA"/>
</dbReference>
<name>A0A556M7Q1_9SPHI</name>
<dbReference type="GO" id="GO:0003677">
    <property type="term" value="F:DNA binding"/>
    <property type="evidence" value="ECO:0007669"/>
    <property type="project" value="InterPro"/>
</dbReference>
<dbReference type="SUPFAM" id="SSF57783">
    <property type="entry name" value="Zinc beta-ribbon"/>
    <property type="match status" value="1"/>
</dbReference>
<dbReference type="PANTHER" id="PTHR30313:SF2">
    <property type="entry name" value="DNA PRIMASE"/>
    <property type="match status" value="1"/>
</dbReference>
<comment type="caution">
    <text evidence="5">The sequence shown here is derived from an EMBL/GenBank/DDBJ whole genome shotgun (WGS) entry which is preliminary data.</text>
</comment>
<dbReference type="InterPro" id="IPR050219">
    <property type="entry name" value="DnaG_primase"/>
</dbReference>
<dbReference type="SMART" id="SM00400">
    <property type="entry name" value="ZnF_CHCC"/>
    <property type="match status" value="1"/>
</dbReference>
<dbReference type="InterPro" id="IPR036977">
    <property type="entry name" value="DNA_primase_Znf_CHC2"/>
</dbReference>
<dbReference type="GO" id="GO:0006269">
    <property type="term" value="P:DNA replication, synthesis of primer"/>
    <property type="evidence" value="ECO:0007669"/>
    <property type="project" value="TreeGrafter"/>
</dbReference>
<evidence type="ECO:0000256" key="1">
    <source>
        <dbReference type="ARBA" id="ARBA00022723"/>
    </source>
</evidence>
<evidence type="ECO:0000313" key="5">
    <source>
        <dbReference type="EMBL" id="TSJ35941.1"/>
    </source>
</evidence>
<gene>
    <name evidence="5" type="ORF">FO440_23780</name>
</gene>
<feature type="domain" description="Zinc finger CHC2-type" evidence="4">
    <location>
        <begin position="46"/>
        <end position="90"/>
    </location>
</feature>
<sequence length="91" mass="10141">MNTAAAHSAALLCLCYTHINLSELHPNDFIGLITQYVRLQEGRKVLKGNCPFHNDTTSSFMVYPSKEIFKCFGCGREGGADEFTRAIQARN</sequence>
<dbReference type="GO" id="GO:0003899">
    <property type="term" value="F:DNA-directed RNA polymerase activity"/>
    <property type="evidence" value="ECO:0007669"/>
    <property type="project" value="InterPro"/>
</dbReference>